<organism evidence="1">
    <name type="scientific">Sesamum radiatum</name>
    <name type="common">Black benniseed</name>
    <dbReference type="NCBI Taxonomy" id="300843"/>
    <lineage>
        <taxon>Eukaryota</taxon>
        <taxon>Viridiplantae</taxon>
        <taxon>Streptophyta</taxon>
        <taxon>Embryophyta</taxon>
        <taxon>Tracheophyta</taxon>
        <taxon>Spermatophyta</taxon>
        <taxon>Magnoliopsida</taxon>
        <taxon>eudicotyledons</taxon>
        <taxon>Gunneridae</taxon>
        <taxon>Pentapetalae</taxon>
        <taxon>asterids</taxon>
        <taxon>lamiids</taxon>
        <taxon>Lamiales</taxon>
        <taxon>Pedaliaceae</taxon>
        <taxon>Sesamum</taxon>
    </lineage>
</organism>
<sequence>MVWTILEASYVGVLHGRTSERRSTELPIGGEKRKAKEKSSLAGFDSLKELALPLTNIDARKPQLLKGFMRATQGPEKEHEEPSKLQIAKGFDPKAYKLLVKAGYDPQERDALGKLSPETERGQTYGLNATQKMLREKGHSIQNYRSGLGFTPHNPVLITIKRTITNYTAEEYLSSTGLDPKED</sequence>
<protein>
    <submittedName>
        <fullName evidence="1">Uncharacterized protein</fullName>
    </submittedName>
</protein>
<gene>
    <name evidence="1" type="ORF">Sradi_6915900</name>
</gene>
<accession>A0AAW2JHY2</accession>
<evidence type="ECO:0000313" key="1">
    <source>
        <dbReference type="EMBL" id="KAL0293871.1"/>
    </source>
</evidence>
<comment type="caution">
    <text evidence="1">The sequence shown here is derived from an EMBL/GenBank/DDBJ whole genome shotgun (WGS) entry which is preliminary data.</text>
</comment>
<dbReference type="AlphaFoldDB" id="A0AAW2JHY2"/>
<reference evidence="1" key="2">
    <citation type="journal article" date="2024" name="Plant">
        <title>Genomic evolution and insights into agronomic trait innovations of Sesamum species.</title>
        <authorList>
            <person name="Miao H."/>
            <person name="Wang L."/>
            <person name="Qu L."/>
            <person name="Liu H."/>
            <person name="Sun Y."/>
            <person name="Le M."/>
            <person name="Wang Q."/>
            <person name="Wei S."/>
            <person name="Zheng Y."/>
            <person name="Lin W."/>
            <person name="Duan Y."/>
            <person name="Cao H."/>
            <person name="Xiong S."/>
            <person name="Wang X."/>
            <person name="Wei L."/>
            <person name="Li C."/>
            <person name="Ma Q."/>
            <person name="Ju M."/>
            <person name="Zhao R."/>
            <person name="Li G."/>
            <person name="Mu C."/>
            <person name="Tian Q."/>
            <person name="Mei H."/>
            <person name="Zhang T."/>
            <person name="Gao T."/>
            <person name="Zhang H."/>
        </authorList>
    </citation>
    <scope>NUCLEOTIDE SEQUENCE</scope>
    <source>
        <strain evidence="1">G02</strain>
    </source>
</reference>
<reference evidence="1" key="1">
    <citation type="submission" date="2020-06" db="EMBL/GenBank/DDBJ databases">
        <authorList>
            <person name="Li T."/>
            <person name="Hu X."/>
            <person name="Zhang T."/>
            <person name="Song X."/>
            <person name="Zhang H."/>
            <person name="Dai N."/>
            <person name="Sheng W."/>
            <person name="Hou X."/>
            <person name="Wei L."/>
        </authorList>
    </citation>
    <scope>NUCLEOTIDE SEQUENCE</scope>
    <source>
        <strain evidence="1">G02</strain>
        <tissue evidence="1">Leaf</tissue>
    </source>
</reference>
<name>A0AAW2JHY2_SESRA</name>
<dbReference type="EMBL" id="JACGWJ010000263">
    <property type="protein sequence ID" value="KAL0293871.1"/>
    <property type="molecule type" value="Genomic_DNA"/>
</dbReference>
<proteinExistence type="predicted"/>